<evidence type="ECO:0000256" key="1">
    <source>
        <dbReference type="SAM" id="Phobius"/>
    </source>
</evidence>
<name>A0A3R8LH01_9FIRM</name>
<dbReference type="CDD" id="cd16935">
    <property type="entry name" value="HATPase_AgrC-ComD-like"/>
    <property type="match status" value="1"/>
</dbReference>
<gene>
    <name evidence="3" type="ORF">EBB54_18810</name>
</gene>
<keyword evidence="1" id="KW-0812">Transmembrane</keyword>
<evidence type="ECO:0000259" key="2">
    <source>
        <dbReference type="Pfam" id="PF14501"/>
    </source>
</evidence>
<feature type="transmembrane region" description="Helical" evidence="1">
    <location>
        <begin position="58"/>
        <end position="79"/>
    </location>
</feature>
<comment type="caution">
    <text evidence="3">The sequence shown here is derived from an EMBL/GenBank/DDBJ whole genome shotgun (WGS) entry which is preliminary data.</text>
</comment>
<dbReference type="Gene3D" id="3.30.565.10">
    <property type="entry name" value="Histidine kinase-like ATPase, C-terminal domain"/>
    <property type="match status" value="1"/>
</dbReference>
<organism evidence="3 4">
    <name type="scientific">Schaedlerella arabinosiphila</name>
    <dbReference type="NCBI Taxonomy" id="2044587"/>
    <lineage>
        <taxon>Bacteria</taxon>
        <taxon>Bacillati</taxon>
        <taxon>Bacillota</taxon>
        <taxon>Clostridia</taxon>
        <taxon>Lachnospirales</taxon>
        <taxon>Lachnospiraceae</taxon>
        <taxon>Schaedlerella</taxon>
    </lineage>
</organism>
<sequence>MTQILYGVIGFCKIIFGFLLFFRMFPEKRWNQRWTEGAGWCVLIGLAISQAWDSRSGFIPWLQIFLNGIINAAIIKIFYRCRFLDVWIWNWLYDIGYSLLKIPFIIARGIYLDKGIFYLNVNGGRVLSECILCLFQLGIICIFYFKCQEQVEFLLKELLKSRRRRFLSLLTEMIILLGIDWMIELGVVEYDTMDMAVGVLFVFAVSMILLLYMIYTMYMYSRMEQKNLCIHKEMLARENEIITQYCRQDAKRLHDLKHTWIYLQNCLEEKRWGKAMECIHEHLEEVKLCQRHVRTGIPEIDLILDYKCRQMEKNGIQFSEDIKVDSLPESVSGEDYMIIWGNLLDNAIEASQKCEAEEREIHLEIKSVNEMFLLKIWNTCLEQPRKMKRNWLMTTKKDSICHGWGMANVKQIVESAGGEIDYTCGGNWFQVNILI</sequence>
<keyword evidence="4" id="KW-1185">Reference proteome</keyword>
<dbReference type="GO" id="GO:0005524">
    <property type="term" value="F:ATP binding"/>
    <property type="evidence" value="ECO:0007669"/>
    <property type="project" value="UniProtKB-KW"/>
</dbReference>
<dbReference type="InterPro" id="IPR032834">
    <property type="entry name" value="NatK-like_C"/>
</dbReference>
<dbReference type="AlphaFoldDB" id="A0A3R8LH01"/>
<keyword evidence="3" id="KW-0547">Nucleotide-binding</keyword>
<reference evidence="3" key="1">
    <citation type="submission" date="2018-10" db="EMBL/GenBank/DDBJ databases">
        <title>Schaedlerella arabinophila gen. nov. sp. nov., isolated from the mouse intestinal tract and comparative analysis with the genome of the closely related altered Schaedler flora strain ASF502.</title>
        <authorList>
            <person name="Miyake S."/>
            <person name="Soh M."/>
            <person name="Seedorf H."/>
        </authorList>
    </citation>
    <scope>NUCLEOTIDE SEQUENCE [LARGE SCALE GENOMIC DNA]</scope>
    <source>
        <strain evidence="3">DSM 106076</strain>
    </source>
</reference>
<feature type="transmembrane region" description="Helical" evidence="1">
    <location>
        <begin position="166"/>
        <end position="183"/>
    </location>
</feature>
<evidence type="ECO:0000313" key="3">
    <source>
        <dbReference type="EMBL" id="RRK33161.1"/>
    </source>
</evidence>
<dbReference type="RefSeq" id="WP_125128493.1">
    <property type="nucleotide sequence ID" value="NZ_RHJS01000002.1"/>
</dbReference>
<proteinExistence type="predicted"/>
<protein>
    <submittedName>
        <fullName evidence="3">ATP-binding protein</fullName>
    </submittedName>
</protein>
<feature type="transmembrane region" description="Helical" evidence="1">
    <location>
        <begin position="91"/>
        <end position="111"/>
    </location>
</feature>
<dbReference type="Pfam" id="PF14501">
    <property type="entry name" value="HATPase_c_5"/>
    <property type="match status" value="1"/>
</dbReference>
<dbReference type="InterPro" id="IPR036890">
    <property type="entry name" value="HATPase_C_sf"/>
</dbReference>
<keyword evidence="3" id="KW-0067">ATP-binding</keyword>
<keyword evidence="1" id="KW-0472">Membrane</keyword>
<feature type="domain" description="Sensor histidine kinase NatK-like C-terminal" evidence="2">
    <location>
        <begin position="335"/>
        <end position="435"/>
    </location>
</feature>
<feature type="transmembrane region" description="Helical" evidence="1">
    <location>
        <begin position="195"/>
        <end position="215"/>
    </location>
</feature>
<feature type="transmembrane region" description="Helical" evidence="1">
    <location>
        <begin position="34"/>
        <end position="52"/>
    </location>
</feature>
<evidence type="ECO:0000313" key="4">
    <source>
        <dbReference type="Proteomes" id="UP000274920"/>
    </source>
</evidence>
<dbReference type="SUPFAM" id="SSF55874">
    <property type="entry name" value="ATPase domain of HSP90 chaperone/DNA topoisomerase II/histidine kinase"/>
    <property type="match status" value="1"/>
</dbReference>
<dbReference type="EMBL" id="RHJS01000002">
    <property type="protein sequence ID" value="RRK33161.1"/>
    <property type="molecule type" value="Genomic_DNA"/>
</dbReference>
<accession>A0A3R8LH01</accession>
<feature type="transmembrane region" description="Helical" evidence="1">
    <location>
        <begin position="126"/>
        <end position="145"/>
    </location>
</feature>
<dbReference type="Proteomes" id="UP000274920">
    <property type="component" value="Unassembled WGS sequence"/>
</dbReference>
<keyword evidence="1" id="KW-1133">Transmembrane helix</keyword>
<feature type="transmembrane region" description="Helical" evidence="1">
    <location>
        <begin position="6"/>
        <end position="22"/>
    </location>
</feature>